<keyword evidence="3" id="KW-1185">Reference proteome</keyword>
<name>A0A4U6XKZ0_9PEZI</name>
<feature type="compositionally biased region" description="Basic and acidic residues" evidence="1">
    <location>
        <begin position="105"/>
        <end position="118"/>
    </location>
</feature>
<accession>A0A4U6XKZ0</accession>
<comment type="caution">
    <text evidence="2">The sequence shown here is derived from an EMBL/GenBank/DDBJ whole genome shotgun (WGS) entry which is preliminary data.</text>
</comment>
<reference evidence="2 3" key="1">
    <citation type="journal article" date="2019" name="PLoS ONE">
        <title>Comparative genome analysis indicates high evolutionary potential of pathogenicity genes in Colletotrichum tanaceti.</title>
        <authorList>
            <person name="Lelwala R.V."/>
            <person name="Korhonen P.K."/>
            <person name="Young N.D."/>
            <person name="Scott J.B."/>
            <person name="Ades P.A."/>
            <person name="Gasser R.B."/>
            <person name="Taylor P.W.J."/>
        </authorList>
    </citation>
    <scope>NUCLEOTIDE SEQUENCE [LARGE SCALE GENOMIC DNA]</scope>
    <source>
        <strain evidence="2">BRIP57314</strain>
    </source>
</reference>
<organism evidence="2 3">
    <name type="scientific">Colletotrichum tanaceti</name>
    <dbReference type="NCBI Taxonomy" id="1306861"/>
    <lineage>
        <taxon>Eukaryota</taxon>
        <taxon>Fungi</taxon>
        <taxon>Dikarya</taxon>
        <taxon>Ascomycota</taxon>
        <taxon>Pezizomycotina</taxon>
        <taxon>Sordariomycetes</taxon>
        <taxon>Hypocreomycetidae</taxon>
        <taxon>Glomerellales</taxon>
        <taxon>Glomerellaceae</taxon>
        <taxon>Colletotrichum</taxon>
        <taxon>Colletotrichum destructivum species complex</taxon>
    </lineage>
</organism>
<evidence type="ECO:0000313" key="3">
    <source>
        <dbReference type="Proteomes" id="UP000310108"/>
    </source>
</evidence>
<feature type="region of interest" description="Disordered" evidence="1">
    <location>
        <begin position="143"/>
        <end position="163"/>
    </location>
</feature>
<evidence type="ECO:0000256" key="1">
    <source>
        <dbReference type="SAM" id="MobiDB-lite"/>
    </source>
</evidence>
<proteinExistence type="predicted"/>
<feature type="compositionally biased region" description="Basic and acidic residues" evidence="1">
    <location>
        <begin position="286"/>
        <end position="302"/>
    </location>
</feature>
<sequence>MPYILHAGVDGLVGGLAVVPDLSQREPGHDLELEGRRPDEPGARRRRLFSLLRRGRYLLLRVAAAAALQQADQVLGQVPRVVGVRTLLDEGIKPVPVQPGPLDLVRAEPDADGEEPKVEVGGAGDGRAVEVEVGRDLGADVLAEEAPADPRRGGDVDADPGPELEGLVVDEEVGVGAERGPRVARLVDEVQAAAAHDGLGRDGEVGLARDADLAVQGPRDAETLEVLRVVRRHPEGRVVAARREDPVAVVARGRQEVDQGEAPVQLAAPAQDEGLGRQLPPEAEDAGSRIEHGGDADVQEEERRLGRRALGERRDGLGEDAYLGVWREVDADDGLHLEQLEGLDAETCRRGILLGLEPCIVVAAAAAAVRVRQGGELLQHVAGRVLAAAVERDEGELGHLADAGHAEDRVVAEAADDAVHLGEAERDERPVELGEHEDRLEVVVLLVDAGREELPRADADGEPARVRRDLAVDLAAEQAGQQGGRAREGHRHAVQGEADAELGHVGGRLEVFKVDVDLEADEREGHGTEGGNGVDGDCQRLLVLHIEAHVSDSEALG</sequence>
<gene>
    <name evidence="2" type="ORF">CTA1_11954</name>
</gene>
<dbReference type="AlphaFoldDB" id="A0A4U6XKZ0"/>
<feature type="region of interest" description="Disordered" evidence="1">
    <location>
        <begin position="99"/>
        <end position="122"/>
    </location>
</feature>
<protein>
    <submittedName>
        <fullName evidence="2">Uncharacterized protein</fullName>
    </submittedName>
</protein>
<feature type="region of interest" description="Disordered" evidence="1">
    <location>
        <begin position="268"/>
        <end position="302"/>
    </location>
</feature>
<dbReference type="Proteomes" id="UP000310108">
    <property type="component" value="Unassembled WGS sequence"/>
</dbReference>
<dbReference type="EMBL" id="PJEX01000073">
    <property type="protein sequence ID" value="TKW56300.1"/>
    <property type="molecule type" value="Genomic_DNA"/>
</dbReference>
<evidence type="ECO:0000313" key="2">
    <source>
        <dbReference type="EMBL" id="TKW56300.1"/>
    </source>
</evidence>